<gene>
    <name evidence="1" type="ORF">GMES_4078</name>
</gene>
<organism evidence="1 2">
    <name type="scientific">Paraglaciecola mesophila KMM 241</name>
    <dbReference type="NCBI Taxonomy" id="1128912"/>
    <lineage>
        <taxon>Bacteria</taxon>
        <taxon>Pseudomonadati</taxon>
        <taxon>Pseudomonadota</taxon>
        <taxon>Gammaproteobacteria</taxon>
        <taxon>Alteromonadales</taxon>
        <taxon>Alteromonadaceae</taxon>
        <taxon>Paraglaciecola</taxon>
    </lineage>
</organism>
<dbReference type="Proteomes" id="UP000006263">
    <property type="component" value="Unassembled WGS sequence"/>
</dbReference>
<sequence length="37" mass="4047">MQAFLVDFAFFLSLKCKSYAINAKAAPDNSIAQICCC</sequence>
<protein>
    <submittedName>
        <fullName evidence="1">Uncharacterized protein</fullName>
    </submittedName>
</protein>
<name>K6YQW6_9ALTE</name>
<comment type="caution">
    <text evidence="1">The sequence shown here is derived from an EMBL/GenBank/DDBJ whole genome shotgun (WGS) entry which is preliminary data.</text>
</comment>
<evidence type="ECO:0000313" key="2">
    <source>
        <dbReference type="Proteomes" id="UP000006263"/>
    </source>
</evidence>
<accession>K6YQW6</accession>
<dbReference type="AlphaFoldDB" id="K6YQW6"/>
<proteinExistence type="predicted"/>
<reference evidence="1 2" key="1">
    <citation type="journal article" date="2017" name="Antonie Van Leeuwenhoek">
        <title>Rhizobium rhizosphaerae sp. nov., a novel species isolated from rice rhizosphere.</title>
        <authorList>
            <person name="Zhao J.J."/>
            <person name="Zhang J."/>
            <person name="Zhang R.J."/>
            <person name="Zhang C.W."/>
            <person name="Yin H.Q."/>
            <person name="Zhang X.X."/>
        </authorList>
    </citation>
    <scope>NUCLEOTIDE SEQUENCE [LARGE SCALE GENOMIC DNA]</scope>
    <source>
        <strain evidence="1 2">KMM 241</strain>
    </source>
</reference>
<evidence type="ECO:0000313" key="1">
    <source>
        <dbReference type="EMBL" id="GAC26351.1"/>
    </source>
</evidence>
<dbReference type="EMBL" id="BAEP01000075">
    <property type="protein sequence ID" value="GAC26351.1"/>
    <property type="molecule type" value="Genomic_DNA"/>
</dbReference>